<accession>A0ABV5XN24</accession>
<keyword evidence="2" id="KW-1185">Reference proteome</keyword>
<evidence type="ECO:0000313" key="1">
    <source>
        <dbReference type="EMBL" id="MFB9783875.1"/>
    </source>
</evidence>
<reference evidence="1 2" key="1">
    <citation type="submission" date="2024-09" db="EMBL/GenBank/DDBJ databases">
        <authorList>
            <person name="Sun Q."/>
            <person name="Mori K."/>
        </authorList>
    </citation>
    <scope>NUCLEOTIDE SEQUENCE [LARGE SCALE GENOMIC DNA]</scope>
    <source>
        <strain evidence="1 2">JCM 11411</strain>
    </source>
</reference>
<sequence length="90" mass="10151">MTTTAYESRQISDERRAAARKHATHLIRRSGRHVAEDQMTVYKVGYSVTTLDGTEVAFILGWEWATLAEERAILSDAGYDLLGFNYARAI</sequence>
<dbReference type="Proteomes" id="UP001589587">
    <property type="component" value="Unassembled WGS sequence"/>
</dbReference>
<dbReference type="EMBL" id="JBHMAS010000080">
    <property type="protein sequence ID" value="MFB9783875.1"/>
    <property type="molecule type" value="Genomic_DNA"/>
</dbReference>
<gene>
    <name evidence="1" type="ORF">ACFFQ6_29680</name>
</gene>
<name>A0ABV5XN24_9NOCA</name>
<proteinExistence type="predicted"/>
<dbReference type="RefSeq" id="WP_047269193.1">
    <property type="nucleotide sequence ID" value="NZ_JBHMAS010000080.1"/>
</dbReference>
<evidence type="ECO:0000313" key="2">
    <source>
        <dbReference type="Proteomes" id="UP001589587"/>
    </source>
</evidence>
<comment type="caution">
    <text evidence="1">The sequence shown here is derived from an EMBL/GenBank/DDBJ whole genome shotgun (WGS) entry which is preliminary data.</text>
</comment>
<organism evidence="1 2">
    <name type="scientific">Rhodococcus baikonurensis</name>
    <dbReference type="NCBI Taxonomy" id="172041"/>
    <lineage>
        <taxon>Bacteria</taxon>
        <taxon>Bacillati</taxon>
        <taxon>Actinomycetota</taxon>
        <taxon>Actinomycetes</taxon>
        <taxon>Mycobacteriales</taxon>
        <taxon>Nocardiaceae</taxon>
        <taxon>Rhodococcus</taxon>
        <taxon>Rhodococcus erythropolis group</taxon>
    </lineage>
</organism>
<protein>
    <submittedName>
        <fullName evidence="1">Uncharacterized protein</fullName>
    </submittedName>
</protein>